<dbReference type="EMBL" id="JAGFNK010000084">
    <property type="protein sequence ID" value="KAI9508637.1"/>
    <property type="molecule type" value="Genomic_DNA"/>
</dbReference>
<sequence>MKPARITVVRTRMTMPSAKVPRPLFIRRVSAAADRVLPLKWITSRRRAAESADTTQDVGRRCVMTKSLRFTHLAVPIEGITCPQPGKPRSDAEFFQREGDAQMASRLSLALGYWETACVYHCVSSQIFICCYSCKVWSQVQLGSLDWNLAMHTQQIVSAGTEGLHVARQEAKDTTLASVSVGRAWAENIDAYITITFGVPTSELHPSQHVCEKIRGNEPE</sequence>
<keyword evidence="2" id="KW-1185">Reference proteome</keyword>
<dbReference type="Proteomes" id="UP001207468">
    <property type="component" value="Unassembled WGS sequence"/>
</dbReference>
<name>A0ACC0UCR9_9AGAM</name>
<evidence type="ECO:0000313" key="2">
    <source>
        <dbReference type="Proteomes" id="UP001207468"/>
    </source>
</evidence>
<gene>
    <name evidence="1" type="ORF">F5148DRAFT_872399</name>
</gene>
<reference evidence="1" key="1">
    <citation type="submission" date="2021-03" db="EMBL/GenBank/DDBJ databases">
        <title>Evolutionary priming and transition to the ectomycorrhizal habit in an iconic lineage of mushroom-forming fungi: is preadaptation a requirement?</title>
        <authorList>
            <consortium name="DOE Joint Genome Institute"/>
            <person name="Looney B.P."/>
            <person name="Miyauchi S."/>
            <person name="Morin E."/>
            <person name="Drula E."/>
            <person name="Courty P.E."/>
            <person name="Chicoki N."/>
            <person name="Fauchery L."/>
            <person name="Kohler A."/>
            <person name="Kuo A."/>
            <person name="LaButti K."/>
            <person name="Pangilinan J."/>
            <person name="Lipzen A."/>
            <person name="Riley R."/>
            <person name="Andreopoulos W."/>
            <person name="He G."/>
            <person name="Johnson J."/>
            <person name="Barry K.W."/>
            <person name="Grigoriev I.V."/>
            <person name="Nagy L."/>
            <person name="Hibbett D."/>
            <person name="Henrissat B."/>
            <person name="Matheny P.B."/>
            <person name="Labbe J."/>
            <person name="Martin A.F."/>
        </authorList>
    </citation>
    <scope>NUCLEOTIDE SEQUENCE</scope>
    <source>
        <strain evidence="1">BPL698</strain>
    </source>
</reference>
<proteinExistence type="predicted"/>
<organism evidence="1 2">
    <name type="scientific">Russula earlei</name>
    <dbReference type="NCBI Taxonomy" id="71964"/>
    <lineage>
        <taxon>Eukaryota</taxon>
        <taxon>Fungi</taxon>
        <taxon>Dikarya</taxon>
        <taxon>Basidiomycota</taxon>
        <taxon>Agaricomycotina</taxon>
        <taxon>Agaricomycetes</taxon>
        <taxon>Russulales</taxon>
        <taxon>Russulaceae</taxon>
        <taxon>Russula</taxon>
    </lineage>
</organism>
<comment type="caution">
    <text evidence="1">The sequence shown here is derived from an EMBL/GenBank/DDBJ whole genome shotgun (WGS) entry which is preliminary data.</text>
</comment>
<protein>
    <submittedName>
        <fullName evidence="1">Uncharacterized protein</fullName>
    </submittedName>
</protein>
<accession>A0ACC0UCR9</accession>
<evidence type="ECO:0000313" key="1">
    <source>
        <dbReference type="EMBL" id="KAI9508637.1"/>
    </source>
</evidence>